<proteinExistence type="predicted"/>
<reference evidence="1 2" key="1">
    <citation type="submission" date="2017-05" db="EMBL/GenBank/DDBJ databases">
        <title>Vagococcus spp. assemblies.</title>
        <authorList>
            <person name="Gulvik C.A."/>
        </authorList>
    </citation>
    <scope>NUCLEOTIDE SEQUENCE [LARGE SCALE GENOMIC DNA]</scope>
    <source>
        <strain evidence="1 2">CCUG 41755</strain>
    </source>
</reference>
<dbReference type="RefSeq" id="WP_148112183.1">
    <property type="nucleotide sequence ID" value="NZ_CBCRYB010000006.1"/>
</dbReference>
<accession>A0A430ABS0</accession>
<sequence>MIEKDKTYFIMKNKFELRRLKLLQVDSQFAIESGDLYRGFISLHCCMEQLMYIFVEESVLANGGGLKQLSAVKSQNYHNLVKKEVSKLLDSKDNPCRLDKPGTLLYIYWNTVYTLRNKAVHRGYVLVEDEVREACQIIFELMNRISDTNKTVGMWGVY</sequence>
<gene>
    <name evidence="1" type="ORF">CBF31_01025</name>
</gene>
<evidence type="ECO:0000313" key="2">
    <source>
        <dbReference type="Proteomes" id="UP000287101"/>
    </source>
</evidence>
<dbReference type="Proteomes" id="UP000287101">
    <property type="component" value="Unassembled WGS sequence"/>
</dbReference>
<organism evidence="1 2">
    <name type="scientific">Vagococcus fessus</name>
    <dbReference type="NCBI Taxonomy" id="120370"/>
    <lineage>
        <taxon>Bacteria</taxon>
        <taxon>Bacillati</taxon>
        <taxon>Bacillota</taxon>
        <taxon>Bacilli</taxon>
        <taxon>Lactobacillales</taxon>
        <taxon>Enterococcaceae</taxon>
        <taxon>Vagococcus</taxon>
    </lineage>
</organism>
<dbReference type="EMBL" id="NGJY01000001">
    <property type="protein sequence ID" value="RSU04631.1"/>
    <property type="molecule type" value="Genomic_DNA"/>
</dbReference>
<protein>
    <recommendedName>
        <fullName evidence="3">Apea-like HEPN domain-containing protein</fullName>
    </recommendedName>
</protein>
<evidence type="ECO:0000313" key="1">
    <source>
        <dbReference type="EMBL" id="RSU04631.1"/>
    </source>
</evidence>
<evidence type="ECO:0008006" key="3">
    <source>
        <dbReference type="Google" id="ProtNLM"/>
    </source>
</evidence>
<dbReference type="OrthoDB" id="9110500at2"/>
<name>A0A430ABS0_9ENTE</name>
<comment type="caution">
    <text evidence="1">The sequence shown here is derived from an EMBL/GenBank/DDBJ whole genome shotgun (WGS) entry which is preliminary data.</text>
</comment>
<dbReference type="AlphaFoldDB" id="A0A430ABS0"/>
<keyword evidence="2" id="KW-1185">Reference proteome</keyword>